<evidence type="ECO:0000256" key="1">
    <source>
        <dbReference type="ARBA" id="ARBA00022729"/>
    </source>
</evidence>
<dbReference type="SUPFAM" id="SSF56784">
    <property type="entry name" value="HAD-like"/>
    <property type="match status" value="1"/>
</dbReference>
<dbReference type="GO" id="GO:0003993">
    <property type="term" value="F:acid phosphatase activity"/>
    <property type="evidence" value="ECO:0007669"/>
    <property type="project" value="InterPro"/>
</dbReference>
<name>A0A2U1Q079_ARTAN</name>
<evidence type="ECO:0000313" key="3">
    <source>
        <dbReference type="EMBL" id="PWA91352.1"/>
    </source>
</evidence>
<proteinExistence type="predicted"/>
<evidence type="ECO:0000256" key="2">
    <source>
        <dbReference type="SAM" id="SignalP"/>
    </source>
</evidence>
<dbReference type="InterPro" id="IPR010028">
    <property type="entry name" value="Acid_phosphatase_pln"/>
</dbReference>
<dbReference type="Pfam" id="PF03767">
    <property type="entry name" value="Acid_phosphat_B"/>
    <property type="match status" value="1"/>
</dbReference>
<dbReference type="InterPro" id="IPR005519">
    <property type="entry name" value="Acid_phosphat_B-like"/>
</dbReference>
<dbReference type="Gene3D" id="3.40.50.1000">
    <property type="entry name" value="HAD superfamily/HAD-like"/>
    <property type="match status" value="1"/>
</dbReference>
<gene>
    <name evidence="3" type="ORF">CTI12_AA085180</name>
</gene>
<feature type="chain" id="PRO_5015643681" evidence="2">
    <location>
        <begin position="19"/>
        <end position="481"/>
    </location>
</feature>
<evidence type="ECO:0000313" key="4">
    <source>
        <dbReference type="Proteomes" id="UP000245207"/>
    </source>
</evidence>
<dbReference type="InterPro" id="IPR023214">
    <property type="entry name" value="HAD_sf"/>
</dbReference>
<dbReference type="EMBL" id="PKPP01000551">
    <property type="protein sequence ID" value="PWA91352.1"/>
    <property type="molecule type" value="Genomic_DNA"/>
</dbReference>
<dbReference type="AlphaFoldDB" id="A0A2U1Q079"/>
<dbReference type="NCBIfam" id="TIGR01675">
    <property type="entry name" value="plant-AP"/>
    <property type="match status" value="1"/>
</dbReference>
<keyword evidence="1 2" id="KW-0732">Signal</keyword>
<sequence>MKIFISTLFLTILSLAFCHDHNLIIELPGKLESQKDGLDEARLKCTSWRVAGEANNLSPWKMIPKECVEYVKEYMLGRSYEMDIEMVSNEAVEFAKSFVVNEDGMDVWIFDIDETLLSNLPYYGQHGYGSEMFDHIQFDKWVLEGVAPPINPSLKLYKEVLSLGFKTFLLTGRTENKRNATINNLIEAGFDNWDRLILRGAEDHGKTAVSFKSDKRKEIVEEGFRIIGNSGDQWSDLIGSSVSMRSFKLSNPITLPFRSLDFYPDIKGLRIVQSCNGLLLCCSDLGNQRSRKYYVFNPTTKQFAIIPSVPGGRDVRKTICFMGLAYNKEDCVHYKVVCIRRAKANGVLFQIPDQDLTVAKVTSASDDVFIILLWGITRSSPYGGWFLKYQVELDELQVAYPEFKHKYLPPSHPHYYEFEVLDEVRGENEENTFMVVRIPGKIIRYNVFDKSFNQIYDLRKVFYGYIGNSEVHRYTESITYF</sequence>
<protein>
    <submittedName>
        <fullName evidence="3">Acid phosphatase, class B-like protein</fullName>
    </submittedName>
</protein>
<feature type="signal peptide" evidence="2">
    <location>
        <begin position="1"/>
        <end position="18"/>
    </location>
</feature>
<keyword evidence="4" id="KW-1185">Reference proteome</keyword>
<dbReference type="PANTHER" id="PTHR31284:SF36">
    <property type="entry name" value="ACID PHOSPHATASE"/>
    <property type="match status" value="1"/>
</dbReference>
<organism evidence="3 4">
    <name type="scientific">Artemisia annua</name>
    <name type="common">Sweet wormwood</name>
    <dbReference type="NCBI Taxonomy" id="35608"/>
    <lineage>
        <taxon>Eukaryota</taxon>
        <taxon>Viridiplantae</taxon>
        <taxon>Streptophyta</taxon>
        <taxon>Embryophyta</taxon>
        <taxon>Tracheophyta</taxon>
        <taxon>Spermatophyta</taxon>
        <taxon>Magnoliopsida</taxon>
        <taxon>eudicotyledons</taxon>
        <taxon>Gunneridae</taxon>
        <taxon>Pentapetalae</taxon>
        <taxon>asterids</taxon>
        <taxon>campanulids</taxon>
        <taxon>Asterales</taxon>
        <taxon>Asteraceae</taxon>
        <taxon>Asteroideae</taxon>
        <taxon>Anthemideae</taxon>
        <taxon>Artemisiinae</taxon>
        <taxon>Artemisia</taxon>
    </lineage>
</organism>
<dbReference type="CDD" id="cd07535">
    <property type="entry name" value="HAD_VSP"/>
    <property type="match status" value="1"/>
</dbReference>
<reference evidence="3 4" key="1">
    <citation type="journal article" date="2018" name="Mol. Plant">
        <title>The genome of Artemisia annua provides insight into the evolution of Asteraceae family and artemisinin biosynthesis.</title>
        <authorList>
            <person name="Shen Q."/>
            <person name="Zhang L."/>
            <person name="Liao Z."/>
            <person name="Wang S."/>
            <person name="Yan T."/>
            <person name="Shi P."/>
            <person name="Liu M."/>
            <person name="Fu X."/>
            <person name="Pan Q."/>
            <person name="Wang Y."/>
            <person name="Lv Z."/>
            <person name="Lu X."/>
            <person name="Zhang F."/>
            <person name="Jiang W."/>
            <person name="Ma Y."/>
            <person name="Chen M."/>
            <person name="Hao X."/>
            <person name="Li L."/>
            <person name="Tang Y."/>
            <person name="Lv G."/>
            <person name="Zhou Y."/>
            <person name="Sun X."/>
            <person name="Brodelius P.E."/>
            <person name="Rose J.K.C."/>
            <person name="Tang K."/>
        </authorList>
    </citation>
    <scope>NUCLEOTIDE SEQUENCE [LARGE SCALE GENOMIC DNA]</scope>
    <source>
        <strain evidence="4">cv. Huhao1</strain>
        <tissue evidence="3">Leaf</tissue>
    </source>
</reference>
<dbReference type="OrthoDB" id="59415at2759"/>
<dbReference type="PANTHER" id="PTHR31284">
    <property type="entry name" value="ACID PHOSPHATASE-LIKE PROTEIN"/>
    <property type="match status" value="1"/>
</dbReference>
<dbReference type="InterPro" id="IPR036412">
    <property type="entry name" value="HAD-like_sf"/>
</dbReference>
<dbReference type="Proteomes" id="UP000245207">
    <property type="component" value="Unassembled WGS sequence"/>
</dbReference>
<accession>A0A2U1Q079</accession>
<comment type="caution">
    <text evidence="3">The sequence shown here is derived from an EMBL/GenBank/DDBJ whole genome shotgun (WGS) entry which is preliminary data.</text>
</comment>